<organism evidence="2 3">
    <name type="scientific">Hydnum rufescens UP504</name>
    <dbReference type="NCBI Taxonomy" id="1448309"/>
    <lineage>
        <taxon>Eukaryota</taxon>
        <taxon>Fungi</taxon>
        <taxon>Dikarya</taxon>
        <taxon>Basidiomycota</taxon>
        <taxon>Agaricomycotina</taxon>
        <taxon>Agaricomycetes</taxon>
        <taxon>Cantharellales</taxon>
        <taxon>Hydnaceae</taxon>
        <taxon>Hydnum</taxon>
    </lineage>
</organism>
<feature type="region of interest" description="Disordered" evidence="1">
    <location>
        <begin position="1"/>
        <end position="32"/>
    </location>
</feature>
<protein>
    <submittedName>
        <fullName evidence="2">Uncharacterized protein</fullName>
    </submittedName>
</protein>
<feature type="region of interest" description="Disordered" evidence="1">
    <location>
        <begin position="380"/>
        <end position="446"/>
    </location>
</feature>
<sequence length="446" mass="49551">MPKQHQRPSTGKSPPQEIAPAVPDAADEPEGSLPLNANTLDTLLKGTLLLLEKFGLASSLSPEHVNLIWLLHAAAFKNVPEYRLRTAQTFLAHQEKDHATYANTVLTLTNTNAELVKQNRLLTDTVITSNANPTPKPNTMNTAQPMPAPIVTDTPAHPADSTWTRSERPQPITPTRHPSKPLFPVRTPQSPTRRNHPSRLNIQVWPPIPPDERVMGQTVVDKVNHSLQEAHAPTNVAIMSVLYSIAGNPIAIARPSCTANDLHPYATLIAKTVFPRFEKAQGCPDSQYFRVKLDHVPLTRDDGSQISPTEVEREIAANFTEFPSFVRPLPARWLVSENRIPRPLSASIVLTFAHQPDAQRFFNAHTIFILGFPCTTSRYEERAPKRGPKTTLTQPNDNLLPRRPLAGNEIEVDDNIRDSSPSLRSERKRKLSGNEEVGRQRPPLGT</sequence>
<keyword evidence="3" id="KW-1185">Reference proteome</keyword>
<accession>A0A9P6B1S7</accession>
<feature type="region of interest" description="Disordered" evidence="1">
    <location>
        <begin position="154"/>
        <end position="209"/>
    </location>
</feature>
<dbReference type="Proteomes" id="UP000886523">
    <property type="component" value="Unassembled WGS sequence"/>
</dbReference>
<dbReference type="EMBL" id="MU128943">
    <property type="protein sequence ID" value="KAF9516109.1"/>
    <property type="molecule type" value="Genomic_DNA"/>
</dbReference>
<dbReference type="AlphaFoldDB" id="A0A9P6B1S7"/>
<gene>
    <name evidence="2" type="ORF">BS47DRAFT_1341194</name>
</gene>
<proteinExistence type="predicted"/>
<comment type="caution">
    <text evidence="2">The sequence shown here is derived from an EMBL/GenBank/DDBJ whole genome shotgun (WGS) entry which is preliminary data.</text>
</comment>
<evidence type="ECO:0000313" key="3">
    <source>
        <dbReference type="Proteomes" id="UP000886523"/>
    </source>
</evidence>
<name>A0A9P6B1S7_9AGAM</name>
<reference evidence="2" key="1">
    <citation type="journal article" date="2020" name="Nat. Commun.">
        <title>Large-scale genome sequencing of mycorrhizal fungi provides insights into the early evolution of symbiotic traits.</title>
        <authorList>
            <person name="Miyauchi S."/>
            <person name="Kiss E."/>
            <person name="Kuo A."/>
            <person name="Drula E."/>
            <person name="Kohler A."/>
            <person name="Sanchez-Garcia M."/>
            <person name="Morin E."/>
            <person name="Andreopoulos B."/>
            <person name="Barry K.W."/>
            <person name="Bonito G."/>
            <person name="Buee M."/>
            <person name="Carver A."/>
            <person name="Chen C."/>
            <person name="Cichocki N."/>
            <person name="Clum A."/>
            <person name="Culley D."/>
            <person name="Crous P.W."/>
            <person name="Fauchery L."/>
            <person name="Girlanda M."/>
            <person name="Hayes R.D."/>
            <person name="Keri Z."/>
            <person name="LaButti K."/>
            <person name="Lipzen A."/>
            <person name="Lombard V."/>
            <person name="Magnuson J."/>
            <person name="Maillard F."/>
            <person name="Murat C."/>
            <person name="Nolan M."/>
            <person name="Ohm R.A."/>
            <person name="Pangilinan J."/>
            <person name="Pereira M.F."/>
            <person name="Perotto S."/>
            <person name="Peter M."/>
            <person name="Pfister S."/>
            <person name="Riley R."/>
            <person name="Sitrit Y."/>
            <person name="Stielow J.B."/>
            <person name="Szollosi G."/>
            <person name="Zifcakova L."/>
            <person name="Stursova M."/>
            <person name="Spatafora J.W."/>
            <person name="Tedersoo L."/>
            <person name="Vaario L.M."/>
            <person name="Yamada A."/>
            <person name="Yan M."/>
            <person name="Wang P."/>
            <person name="Xu J."/>
            <person name="Bruns T."/>
            <person name="Baldrian P."/>
            <person name="Vilgalys R."/>
            <person name="Dunand C."/>
            <person name="Henrissat B."/>
            <person name="Grigoriev I.V."/>
            <person name="Hibbett D."/>
            <person name="Nagy L.G."/>
            <person name="Martin F.M."/>
        </authorList>
    </citation>
    <scope>NUCLEOTIDE SEQUENCE</scope>
    <source>
        <strain evidence="2">UP504</strain>
    </source>
</reference>
<evidence type="ECO:0000313" key="2">
    <source>
        <dbReference type="EMBL" id="KAF9516109.1"/>
    </source>
</evidence>
<evidence type="ECO:0000256" key="1">
    <source>
        <dbReference type="SAM" id="MobiDB-lite"/>
    </source>
</evidence>